<keyword evidence="2" id="KW-1185">Reference proteome</keyword>
<evidence type="ECO:0000313" key="2">
    <source>
        <dbReference type="Proteomes" id="UP001281147"/>
    </source>
</evidence>
<evidence type="ECO:0000313" key="1">
    <source>
        <dbReference type="EMBL" id="KAK3724005.1"/>
    </source>
</evidence>
<dbReference type="EMBL" id="JAUTXU010000007">
    <property type="protein sequence ID" value="KAK3724005.1"/>
    <property type="molecule type" value="Genomic_DNA"/>
</dbReference>
<protein>
    <submittedName>
        <fullName evidence="1">Uncharacterized protein</fullName>
    </submittedName>
</protein>
<comment type="caution">
    <text evidence="1">The sequence shown here is derived from an EMBL/GenBank/DDBJ whole genome shotgun (WGS) entry which is preliminary data.</text>
</comment>
<organism evidence="1 2">
    <name type="scientific">Vermiconidia calcicola</name>
    <dbReference type="NCBI Taxonomy" id="1690605"/>
    <lineage>
        <taxon>Eukaryota</taxon>
        <taxon>Fungi</taxon>
        <taxon>Dikarya</taxon>
        <taxon>Ascomycota</taxon>
        <taxon>Pezizomycotina</taxon>
        <taxon>Dothideomycetes</taxon>
        <taxon>Dothideomycetidae</taxon>
        <taxon>Mycosphaerellales</taxon>
        <taxon>Extremaceae</taxon>
        <taxon>Vermiconidia</taxon>
    </lineage>
</organism>
<proteinExistence type="predicted"/>
<reference evidence="1" key="1">
    <citation type="submission" date="2023-07" db="EMBL/GenBank/DDBJ databases">
        <title>Black Yeasts Isolated from many extreme environments.</title>
        <authorList>
            <person name="Coleine C."/>
            <person name="Stajich J.E."/>
            <person name="Selbmann L."/>
        </authorList>
    </citation>
    <scope>NUCLEOTIDE SEQUENCE</scope>
    <source>
        <strain evidence="1">CCFEE 5714</strain>
    </source>
</reference>
<sequence length="363" mass="41310">MHRGSSPSSDHGSHSRHATFKRTLTAAVDRLSPLPAEVRNRIYAFAIPHNSQYFHESLSPGICRTSSGLRKETLPIWRGNNTFLYYCTKPITPQSGLPSFDPGFDIGIKHMQRLQLVMEVQGCYYPLEKCCCPSTHSKNCGWGFQIRIDKGFSELAMCFIWLGDSSVRIQVNSMPNEEWKEHCLPYAEKARAELDVHLDGLQTSRTIRIEVLQTWLRNVCFIFAFTTAQFNKLQSGQASFMNRPLEDGFQLLHHIKLTYLCVPNASKWTRLLMPTANGVFLEVKGRQYRCQPIRIVTTDTSTRHYSSGMANPPANSFIFVVQMSHDEREEINQKVDALVDEVEKLLGRTLTMKATGAEWKCGL</sequence>
<dbReference type="Proteomes" id="UP001281147">
    <property type="component" value="Unassembled WGS sequence"/>
</dbReference>
<name>A0ACC3NWA1_9PEZI</name>
<gene>
    <name evidence="1" type="ORF">LTR37_001489</name>
</gene>
<accession>A0ACC3NWA1</accession>